<protein>
    <submittedName>
        <fullName evidence="2">Uncharacterized protein</fullName>
    </submittedName>
</protein>
<accession>A0A4Y2LGX1</accession>
<keyword evidence="3" id="KW-1185">Reference proteome</keyword>
<reference evidence="2 3" key="1">
    <citation type="journal article" date="2019" name="Sci. Rep.">
        <title>Orb-weaving spider Araneus ventricosus genome elucidates the spidroin gene catalogue.</title>
        <authorList>
            <person name="Kono N."/>
            <person name="Nakamura H."/>
            <person name="Ohtoshi R."/>
            <person name="Moran D.A.P."/>
            <person name="Shinohara A."/>
            <person name="Yoshida Y."/>
            <person name="Fujiwara M."/>
            <person name="Mori M."/>
            <person name="Tomita M."/>
            <person name="Arakawa K."/>
        </authorList>
    </citation>
    <scope>NUCLEOTIDE SEQUENCE [LARGE SCALE GENOMIC DNA]</scope>
</reference>
<evidence type="ECO:0000313" key="2">
    <source>
        <dbReference type="EMBL" id="GBN12577.1"/>
    </source>
</evidence>
<name>A0A4Y2LGX1_ARAVE</name>
<dbReference type="Proteomes" id="UP000499080">
    <property type="component" value="Unassembled WGS sequence"/>
</dbReference>
<comment type="caution">
    <text evidence="2">The sequence shown here is derived from an EMBL/GenBank/DDBJ whole genome shotgun (WGS) entry which is preliminary data.</text>
</comment>
<feature type="compositionally biased region" description="Polar residues" evidence="1">
    <location>
        <begin position="10"/>
        <end position="21"/>
    </location>
</feature>
<dbReference type="EMBL" id="BGPR01276520">
    <property type="protein sequence ID" value="GBN12577.1"/>
    <property type="molecule type" value="Genomic_DNA"/>
</dbReference>
<dbReference type="AlphaFoldDB" id="A0A4Y2LGX1"/>
<proteinExistence type="predicted"/>
<organism evidence="2 3">
    <name type="scientific">Araneus ventricosus</name>
    <name type="common">Orbweaver spider</name>
    <name type="synonym">Epeira ventricosa</name>
    <dbReference type="NCBI Taxonomy" id="182803"/>
    <lineage>
        <taxon>Eukaryota</taxon>
        <taxon>Metazoa</taxon>
        <taxon>Ecdysozoa</taxon>
        <taxon>Arthropoda</taxon>
        <taxon>Chelicerata</taxon>
        <taxon>Arachnida</taxon>
        <taxon>Araneae</taxon>
        <taxon>Araneomorphae</taxon>
        <taxon>Entelegynae</taxon>
        <taxon>Araneoidea</taxon>
        <taxon>Araneidae</taxon>
        <taxon>Araneus</taxon>
    </lineage>
</organism>
<gene>
    <name evidence="2" type="ORF">AVEN_53886_1</name>
</gene>
<feature type="region of interest" description="Disordered" evidence="1">
    <location>
        <begin position="1"/>
        <end position="22"/>
    </location>
</feature>
<sequence length="69" mass="7386">MGLQRPGGKISTSGPAGSSFETRLDQRRGGLVVWAWCLPDLTSETQTSSCWRGEEVWKDSASSGSVLAN</sequence>
<evidence type="ECO:0000313" key="3">
    <source>
        <dbReference type="Proteomes" id="UP000499080"/>
    </source>
</evidence>
<evidence type="ECO:0000256" key="1">
    <source>
        <dbReference type="SAM" id="MobiDB-lite"/>
    </source>
</evidence>